<comment type="caution">
    <text evidence="1">The sequence shown here is derived from an EMBL/GenBank/DDBJ whole genome shotgun (WGS) entry which is preliminary data.</text>
</comment>
<keyword evidence="2" id="KW-1185">Reference proteome</keyword>
<evidence type="ECO:0000313" key="1">
    <source>
        <dbReference type="EMBL" id="GAA5810672.1"/>
    </source>
</evidence>
<gene>
    <name evidence="1" type="ORF">MFLAVUS_004098</name>
</gene>
<evidence type="ECO:0000313" key="2">
    <source>
        <dbReference type="Proteomes" id="UP001473302"/>
    </source>
</evidence>
<accession>A0ABP9YUY5</accession>
<sequence>MILRQSNKVEETKSLPFSILVDNLIYYEVLLKFKNQYVRYNYTISRFPVNPPELQKFVKDTKIMFAWVRDLVTFAKIID</sequence>
<organism evidence="1 2">
    <name type="scientific">Mucor flavus</name>
    <dbReference type="NCBI Taxonomy" id="439312"/>
    <lineage>
        <taxon>Eukaryota</taxon>
        <taxon>Fungi</taxon>
        <taxon>Fungi incertae sedis</taxon>
        <taxon>Mucoromycota</taxon>
        <taxon>Mucoromycotina</taxon>
        <taxon>Mucoromycetes</taxon>
        <taxon>Mucorales</taxon>
        <taxon>Mucorineae</taxon>
        <taxon>Mucoraceae</taxon>
        <taxon>Mucor</taxon>
    </lineage>
</organism>
<dbReference type="Proteomes" id="UP001473302">
    <property type="component" value="Unassembled WGS sequence"/>
</dbReference>
<proteinExistence type="predicted"/>
<dbReference type="EMBL" id="BAABUK010000008">
    <property type="protein sequence ID" value="GAA5810672.1"/>
    <property type="molecule type" value="Genomic_DNA"/>
</dbReference>
<protein>
    <submittedName>
        <fullName evidence="1">Uncharacterized protein</fullName>
    </submittedName>
</protein>
<name>A0ABP9YUY5_9FUNG</name>
<reference evidence="1 2" key="1">
    <citation type="submission" date="2024-04" db="EMBL/GenBank/DDBJ databases">
        <title>genome sequences of Mucor flavus KT1a and Helicostylum pulchrum KT1b strains isolated from the surface of a dry-aged beef.</title>
        <authorList>
            <person name="Toyotome T."/>
            <person name="Hosono M."/>
            <person name="Torimaru M."/>
            <person name="Fukuda K."/>
            <person name="Mikami N."/>
        </authorList>
    </citation>
    <scope>NUCLEOTIDE SEQUENCE [LARGE SCALE GENOMIC DNA]</scope>
    <source>
        <strain evidence="1 2">KT1a</strain>
    </source>
</reference>